<dbReference type="EnsemblMetazoa" id="XM_038016883.1">
    <property type="protein sequence ID" value="XP_037872811.1"/>
    <property type="gene ID" value="LOC101740368"/>
</dbReference>
<feature type="transmembrane region" description="Helical" evidence="9">
    <location>
        <begin position="383"/>
        <end position="408"/>
    </location>
</feature>
<evidence type="ECO:0000256" key="3">
    <source>
        <dbReference type="ARBA" id="ARBA00022692"/>
    </source>
</evidence>
<dbReference type="FunFam" id="3.40.50.300:FF:000298">
    <property type="entry name" value="ATP-binding cassette sub-family A member 12"/>
    <property type="match status" value="1"/>
</dbReference>
<dbReference type="KEGG" id="bmor:101740368"/>
<name>A0A0S0ARF5_BOMMO</name>
<feature type="transmembrane region" description="Helical" evidence="9">
    <location>
        <begin position="939"/>
        <end position="964"/>
    </location>
</feature>
<dbReference type="GO" id="GO:0016020">
    <property type="term" value="C:membrane"/>
    <property type="evidence" value="ECO:0007669"/>
    <property type="project" value="UniProtKB-SubCell"/>
</dbReference>
<dbReference type="EnsemblMetazoa" id="XM_012691460.3">
    <property type="protein sequence ID" value="XP_012546914.1"/>
    <property type="gene ID" value="LOC101740368"/>
</dbReference>
<dbReference type="GO" id="GO:0005319">
    <property type="term" value="F:lipid transporter activity"/>
    <property type="evidence" value="ECO:0007669"/>
    <property type="project" value="TreeGrafter"/>
</dbReference>
<dbReference type="InterPro" id="IPR003593">
    <property type="entry name" value="AAA+_ATPase"/>
</dbReference>
<dbReference type="EMBL" id="KP219767">
    <property type="protein sequence ID" value="ALE60402.1"/>
    <property type="molecule type" value="mRNA"/>
</dbReference>
<dbReference type="EnsemblMetazoa" id="XM_038016884.1">
    <property type="protein sequence ID" value="XP_037872812.1"/>
    <property type="gene ID" value="LOC101740368"/>
</dbReference>
<evidence type="ECO:0000313" key="12">
    <source>
        <dbReference type="EnsemblMetazoa" id="XP_012546914.1"/>
    </source>
</evidence>
<feature type="transmembrane region" description="Helical" evidence="9">
    <location>
        <begin position="1112"/>
        <end position="1141"/>
    </location>
</feature>
<reference evidence="12" key="3">
    <citation type="submission" date="2022-06" db="UniProtKB">
        <authorList>
            <consortium name="EnsemblMetazoa"/>
        </authorList>
    </citation>
    <scope>IDENTIFICATION</scope>
    <source>
        <strain evidence="12">p50T (Dazao)</strain>
    </source>
</reference>
<evidence type="ECO:0000313" key="11">
    <source>
        <dbReference type="EMBL" id="ALE60402.1"/>
    </source>
</evidence>
<dbReference type="SUPFAM" id="SSF52540">
    <property type="entry name" value="P-loop containing nucleoside triphosphate hydrolases"/>
    <property type="match status" value="2"/>
</dbReference>
<evidence type="ECO:0000256" key="8">
    <source>
        <dbReference type="ARBA" id="ARBA00023136"/>
    </source>
</evidence>
<feature type="transmembrane region" description="Helical" evidence="9">
    <location>
        <begin position="440"/>
        <end position="462"/>
    </location>
</feature>
<keyword evidence="6 11" id="KW-0067">ATP-binding</keyword>
<feature type="transmembrane region" description="Helical" evidence="9">
    <location>
        <begin position="415"/>
        <end position="434"/>
    </location>
</feature>
<feature type="transmembrane region" description="Helical" evidence="9">
    <location>
        <begin position="1226"/>
        <end position="1244"/>
    </location>
</feature>
<keyword evidence="2" id="KW-0813">Transport</keyword>
<dbReference type="CDD" id="cd03263">
    <property type="entry name" value="ABC_subfamily_A"/>
    <property type="match status" value="2"/>
</dbReference>
<feature type="transmembrane region" description="Helical" evidence="9">
    <location>
        <begin position="336"/>
        <end position="363"/>
    </location>
</feature>
<reference evidence="13" key="1">
    <citation type="journal article" date="2008" name="Insect Biochem. Mol. Biol.">
        <title>The genome of a lepidopteran model insect, the silkworm Bombyx mori.</title>
        <authorList>
            <consortium name="International Silkworm Genome Consortium"/>
        </authorList>
    </citation>
    <scope>NUCLEOTIDE SEQUENCE [LARGE SCALE GENOMIC DNA]</scope>
    <source>
        <strain evidence="13">p50T</strain>
    </source>
</reference>
<feature type="domain" description="ABC transporter" evidence="10">
    <location>
        <begin position="567"/>
        <end position="796"/>
    </location>
</feature>
<evidence type="ECO:0000256" key="7">
    <source>
        <dbReference type="ARBA" id="ARBA00022989"/>
    </source>
</evidence>
<evidence type="ECO:0000259" key="10">
    <source>
        <dbReference type="PROSITE" id="PS50893"/>
    </source>
</evidence>
<evidence type="ECO:0000256" key="9">
    <source>
        <dbReference type="SAM" id="Phobius"/>
    </source>
</evidence>
<evidence type="ECO:0000256" key="4">
    <source>
        <dbReference type="ARBA" id="ARBA00022737"/>
    </source>
</evidence>
<feature type="domain" description="ABC transporter" evidence="10">
    <location>
        <begin position="1408"/>
        <end position="1637"/>
    </location>
</feature>
<dbReference type="GO" id="GO:0016887">
    <property type="term" value="F:ATP hydrolysis activity"/>
    <property type="evidence" value="ECO:0007669"/>
    <property type="project" value="InterPro"/>
</dbReference>
<feature type="transmembrane region" description="Helical" evidence="9">
    <location>
        <begin position="486"/>
        <end position="509"/>
    </location>
</feature>
<dbReference type="FunFam" id="3.40.50.300:FF:000327">
    <property type="entry name" value="ATP-binding cassette sub-family A member 3"/>
    <property type="match status" value="1"/>
</dbReference>
<dbReference type="PANTHER" id="PTHR19229">
    <property type="entry name" value="ATP-BINDING CASSETTE TRANSPORTER SUBFAMILY A ABCA"/>
    <property type="match status" value="1"/>
</dbReference>
<dbReference type="EnsemblMetazoa" id="XM_012691461.3">
    <property type="protein sequence ID" value="XP_012546915.1"/>
    <property type="gene ID" value="LOC101740368"/>
</dbReference>
<dbReference type="PANTHER" id="PTHR19229:SF250">
    <property type="entry name" value="ABC TRANSPORTER DOMAIN-CONTAINING PROTEIN-RELATED"/>
    <property type="match status" value="1"/>
</dbReference>
<dbReference type="GO" id="GO:0005524">
    <property type="term" value="F:ATP binding"/>
    <property type="evidence" value="ECO:0007669"/>
    <property type="project" value="UniProtKB-KW"/>
</dbReference>
<dbReference type="SMART" id="SM00382">
    <property type="entry name" value="AAA"/>
    <property type="match status" value="2"/>
</dbReference>
<gene>
    <name evidence="11" type="primary">ABCA2</name>
    <name evidence="12" type="synonym">101740368</name>
</gene>
<accession>A0A0S0ARF5</accession>
<dbReference type="InterPro" id="IPR003439">
    <property type="entry name" value="ABC_transporter-like_ATP-bd"/>
</dbReference>
<feature type="transmembrane region" description="Helical" evidence="9">
    <location>
        <begin position="295"/>
        <end position="316"/>
    </location>
</feature>
<keyword evidence="3 9" id="KW-0812">Transmembrane</keyword>
<feature type="transmembrane region" description="Helical" evidence="9">
    <location>
        <begin position="1340"/>
        <end position="1361"/>
    </location>
</feature>
<dbReference type="PROSITE" id="PS50893">
    <property type="entry name" value="ABC_TRANSPORTER_2"/>
    <property type="match status" value="2"/>
</dbReference>
<keyword evidence="8 9" id="KW-0472">Membrane</keyword>
<dbReference type="Pfam" id="PF00005">
    <property type="entry name" value="ABC_tran"/>
    <property type="match status" value="2"/>
</dbReference>
<dbReference type="GO" id="GO:0140359">
    <property type="term" value="F:ABC-type transporter activity"/>
    <property type="evidence" value="ECO:0007669"/>
    <property type="project" value="InterPro"/>
</dbReference>
<evidence type="ECO:0000256" key="5">
    <source>
        <dbReference type="ARBA" id="ARBA00022741"/>
    </source>
</evidence>
<keyword evidence="4" id="KW-0677">Repeat</keyword>
<keyword evidence="7 9" id="KW-1133">Transmembrane helix</keyword>
<dbReference type="GeneID" id="101740368"/>
<dbReference type="Pfam" id="PF23321">
    <property type="entry name" value="R1_ABCA1"/>
    <property type="match status" value="1"/>
</dbReference>
<dbReference type="InterPro" id="IPR056264">
    <property type="entry name" value="R2_ABCA1-4-like"/>
</dbReference>
<keyword evidence="13" id="KW-1185">Reference proteome</keyword>
<dbReference type="InterPro" id="IPR027417">
    <property type="entry name" value="P-loop_NTPase"/>
</dbReference>
<dbReference type="InterPro" id="IPR013525">
    <property type="entry name" value="ABC2_TM"/>
</dbReference>
<dbReference type="SMR" id="A0A0S0ARF5"/>
<dbReference type="Pfam" id="PF12698">
    <property type="entry name" value="ABC2_membrane_3"/>
    <property type="match status" value="2"/>
</dbReference>
<keyword evidence="5" id="KW-0547">Nucleotide-binding</keyword>
<evidence type="ECO:0000313" key="13">
    <source>
        <dbReference type="Proteomes" id="UP000005204"/>
    </source>
</evidence>
<organism evidence="11">
    <name type="scientific">Bombyx mori</name>
    <name type="common">Silk moth</name>
    <dbReference type="NCBI Taxonomy" id="7091"/>
    <lineage>
        <taxon>Eukaryota</taxon>
        <taxon>Metazoa</taxon>
        <taxon>Ecdysozoa</taxon>
        <taxon>Arthropoda</taxon>
        <taxon>Hexapoda</taxon>
        <taxon>Insecta</taxon>
        <taxon>Pterygota</taxon>
        <taxon>Neoptera</taxon>
        <taxon>Endopterygota</taxon>
        <taxon>Lepidoptera</taxon>
        <taxon>Glossata</taxon>
        <taxon>Ditrysia</taxon>
        <taxon>Bombycoidea</taxon>
        <taxon>Bombycidae</taxon>
        <taxon>Bombycinae</taxon>
        <taxon>Bombyx</taxon>
    </lineage>
</organism>
<dbReference type="Proteomes" id="UP000005204">
    <property type="component" value="Unassembled WGS sequence"/>
</dbReference>
<comment type="subcellular location">
    <subcellularLocation>
        <location evidence="1">Membrane</location>
        <topology evidence="1">Multi-pass membrane protein</topology>
    </subcellularLocation>
</comment>
<dbReference type="InterPro" id="IPR026082">
    <property type="entry name" value="ABCA"/>
</dbReference>
<evidence type="ECO:0000256" key="6">
    <source>
        <dbReference type="ARBA" id="ARBA00022840"/>
    </source>
</evidence>
<feature type="transmembrane region" description="Helical" evidence="9">
    <location>
        <begin position="1161"/>
        <end position="1190"/>
    </location>
</feature>
<dbReference type="Gene3D" id="3.40.50.300">
    <property type="entry name" value="P-loop containing nucleotide triphosphate hydrolases"/>
    <property type="match status" value="2"/>
</dbReference>
<dbReference type="InterPro" id="IPR017871">
    <property type="entry name" value="ABC_transporter-like_CS"/>
</dbReference>
<evidence type="ECO:0000256" key="1">
    <source>
        <dbReference type="ARBA" id="ARBA00004141"/>
    </source>
</evidence>
<feature type="transmembrane region" description="Helical" evidence="9">
    <location>
        <begin position="1202"/>
        <end position="1220"/>
    </location>
</feature>
<evidence type="ECO:0000256" key="2">
    <source>
        <dbReference type="ARBA" id="ARBA00022448"/>
    </source>
</evidence>
<protein>
    <submittedName>
        <fullName evidence="11">ATP-binding cassette sub-family A ABCA2</fullName>
    </submittedName>
</protein>
<proteinExistence type="evidence at transcript level"/>
<sequence>MRPQRKEAGAFTKFRLLIWKNLIQQWRHRLQTVVELLLPVITMTLILILRWQVEPTNRETIRYPEISSHSLQYSSMIIAGLNTTRMSIAYSPTSPELEDVVRSSVANLLLLNIKHIINDTETIMPEVELPPDINWNDSAIYEIIKRILRVDAYDNSNALRGIYALEEITREVVLAVEFNDSLLGATELSNNLSFALRFPERPRLNSFYAQGGRSWRTDDVFPVFENPGPRFPLSWEGGNDPGYVNEMFIAFQSCISAELVSRLTGKPELKSFSVNIQRYPHPPYVDDLAVEALQMIFPMFILLSFSYSAVNLVRAVTLEKELQLKETMKIMGISTWLHWTAWFFKQFIYLMISAILIIVLLKVSWFTNADGFSGYAVFTNTPWTVLLFFLALYLICSIFFCFMISGFFSKGSTSALFGGVIWVLVYIPALLLSMDNNMSIVTQVITCLSVNCAMSYGFQLLFGKESIGGMQWGDFMASPSSDSSRFVFGHVILMLVFDSVLYMLIALYLEQVLPGPFGLPKPWYFPIQKSFWFPNNEESKNGIIIEHAISNDDVILEKDPENLTVGVRMNNLTKIFGANVAVNQLTLNIFDNQITVLLGHNGAGKSTTMSMLTGNMKATRGSVTLAGYDIQTQVKAARAHLGFCPQHNVLFNDLTVKEHLEFFARLKGFSGKELYQEIDSLIEKLELQEKQNYVANGLSGGQKRRLCVGIALSGAASVVLLDEPTSGMDPASRRALWDLLQREKRGRSIILTTHFMDEADVLGDRVAIMANGRLQCVGTPYFLKRHYGVGYTLVVVKKEGFDYTACTDLINKYIPGIAIKEDRGPEINYSLTNIQSHVFEDMLNDFEKNVNNIKFKDYGLIATTLEDVFMSVGSDVATINSVSDDGAASLDLSGDDNLKNEFSSLEQLTKEGKVSGASLVGKHVLAVWMKLFLVWFRSWWMVLLQLAVPIVMMNATLLIVQFLISFVANIQIRHLSLEYGYSRTETLLSFNGSSSSSIGALASNAYENIFKSSGIDTMEITIVEDQSIDEYYLERASDPIEMGALRHSVLTGATFSDDVATAWFSNFAYHDVATSLASVYSALLRAFNSTAEINVYNHPIEATYKNQNDMQLLVTMISMQLSSGVASCIAIVSAVFVMFYIKERACGAKLLQKAAGIQPAVLWGSAAVFDWLLFSIICITIVITCAAFEVQGLSTFVELGRMYLCLIVYGAAMLPLNYLLSHLFEGPALGFVVIFFTNCLLGMMGPQIVEALSSPQLNTQNVADILDTIFQFFPLYSLVTCVRELNQIGLVEYSCMRGCEYISVLLPDLKECTMAVMCEHYLESCCVRESPYFEWEKPGVLRYLVVMLATCGVLWLILMTIEYRLFQKVFMFRKIPPPIPENTLDKDVADEAEHVRQISKPDLARHGLVAKNLSKYYGSNLAVDQVSFTVSDSECFGLLGVNGAGKTTTFKMLMGDENISSGEAFVSGYSVQQRLTKVHKNIGYCPQFDALFGELTGRETLRLFSLLRGLRNFSGAHADILAHSLGFLKHLDKRVDQYSGGTKRKLNTAIAFLGTTRLIFVDEPTTGVDPAAKRHVWRAMRGVQRTGRGVVLTSHSMEECEALCSRLTIMVNGRFQCLGSPQHLKNKFSQGFTLIIKLKSNEETNPSSSRNQEEAIKSYVTANFVNPKMMEEHQGLITYYLPDQTVPWSKMFGIMERAKQSLDVEDYSISQTTLEQIFLQFTKYQREGL</sequence>
<reference evidence="11" key="2">
    <citation type="journal article" date="2015" name="PLoS Genet.">
        <title>Insect Resistance to Bacillus thuringiensis Toxin Cry2Ab Is Conferred by Mutations in an ABC Transporter Subfamily A Protein.</title>
        <authorList>
            <person name="Tay W.T."/>
            <person name="Mahon R.J."/>
            <person name="Heckel D.G."/>
            <person name="Walsh T.K."/>
            <person name="Downes S."/>
            <person name="James W.J."/>
            <person name="Lee S.F."/>
            <person name="Reineke A."/>
            <person name="Williams A.K."/>
            <person name="Gordon K.H."/>
        </authorList>
    </citation>
    <scope>NUCLEOTIDE SEQUENCE</scope>
</reference>
<dbReference type="PROSITE" id="PS00211">
    <property type="entry name" value="ABC_TRANSPORTER_1"/>
    <property type="match status" value="1"/>
</dbReference>